<accession>A0ABT3QSM6</accession>
<dbReference type="InterPro" id="IPR023401">
    <property type="entry name" value="ODC_N"/>
</dbReference>
<keyword evidence="3" id="KW-1185">Reference proteome</keyword>
<proteinExistence type="inferred from homology"/>
<dbReference type="EMBL" id="JAPHAV010000012">
    <property type="protein sequence ID" value="MCX2698637.1"/>
    <property type="molecule type" value="Genomic_DNA"/>
</dbReference>
<name>A0ABT3QSM6_9HYPH</name>
<organism evidence="2 3">
    <name type="scientific">Ochrobactrum chromiisoli</name>
    <dbReference type="NCBI Taxonomy" id="2993941"/>
    <lineage>
        <taxon>Bacteria</taxon>
        <taxon>Pseudomonadati</taxon>
        <taxon>Pseudomonadota</taxon>
        <taxon>Alphaproteobacteria</taxon>
        <taxon>Hyphomicrobiales</taxon>
        <taxon>Brucellaceae</taxon>
        <taxon>Brucella/Ochrobactrum group</taxon>
        <taxon>Ochrobactrum</taxon>
    </lineage>
</organism>
<reference evidence="2 3" key="1">
    <citation type="submission" date="2022-11" db="EMBL/GenBank/DDBJ databases">
        <title>Brucella sp. YY2X, whole genome shotgun sequencing project.</title>
        <authorList>
            <person name="Yang Y."/>
        </authorList>
    </citation>
    <scope>NUCLEOTIDE SEQUENCE [LARGE SCALE GENOMIC DNA]</scope>
    <source>
        <strain evidence="2 3">YY2X</strain>
    </source>
</reference>
<dbReference type="Gene3D" id="3.30.1780.10">
    <property type="entry name" value="ornithine cyclodeaminase, domain 1"/>
    <property type="match status" value="1"/>
</dbReference>
<dbReference type="Proteomes" id="UP001301216">
    <property type="component" value="Unassembled WGS sequence"/>
</dbReference>
<dbReference type="SUPFAM" id="SSF51735">
    <property type="entry name" value="NAD(P)-binding Rossmann-fold domains"/>
    <property type="match status" value="1"/>
</dbReference>
<evidence type="ECO:0000313" key="3">
    <source>
        <dbReference type="Proteomes" id="UP001301216"/>
    </source>
</evidence>
<dbReference type="InterPro" id="IPR003462">
    <property type="entry name" value="ODC_Mu_crystall"/>
</dbReference>
<dbReference type="PIRSF" id="PIRSF001439">
    <property type="entry name" value="CryM"/>
    <property type="match status" value="1"/>
</dbReference>
<dbReference type="Pfam" id="PF02423">
    <property type="entry name" value="OCD_Mu_crystall"/>
    <property type="match status" value="1"/>
</dbReference>
<comment type="caution">
    <text evidence="2">The sequence shown here is derived from an EMBL/GenBank/DDBJ whole genome shotgun (WGS) entry which is preliminary data.</text>
</comment>
<gene>
    <name evidence="2" type="ORF">OPR82_18060</name>
</gene>
<dbReference type="Gene3D" id="3.40.50.720">
    <property type="entry name" value="NAD(P)-binding Rossmann-like Domain"/>
    <property type="match status" value="1"/>
</dbReference>
<dbReference type="PANTHER" id="PTHR13812">
    <property type="entry name" value="KETIMINE REDUCTASE MU-CRYSTALLIN"/>
    <property type="match status" value="1"/>
</dbReference>
<dbReference type="PANTHER" id="PTHR13812:SF19">
    <property type="entry name" value="KETIMINE REDUCTASE MU-CRYSTALLIN"/>
    <property type="match status" value="1"/>
</dbReference>
<dbReference type="InterPro" id="IPR036291">
    <property type="entry name" value="NAD(P)-bd_dom_sf"/>
</dbReference>
<evidence type="ECO:0000256" key="1">
    <source>
        <dbReference type="ARBA" id="ARBA00008903"/>
    </source>
</evidence>
<protein>
    <submittedName>
        <fullName evidence="2">Ornithine cyclodeaminase family protein</fullName>
    </submittedName>
</protein>
<dbReference type="RefSeq" id="WP_265986316.1">
    <property type="nucleotide sequence ID" value="NZ_JAPHAV010000012.1"/>
</dbReference>
<comment type="similarity">
    <text evidence="1">Belongs to the ornithine cyclodeaminase/mu-crystallin family.</text>
</comment>
<evidence type="ECO:0000313" key="2">
    <source>
        <dbReference type="EMBL" id="MCX2698637.1"/>
    </source>
</evidence>
<sequence>MKTLLLTKDDVKKLISLSAVIDAVEDAYRAFSSGQVEQPDYIGIHLPAPRGEIDFKLGYLKSSEMISMKASSGGFRDNPSRHGVPNGMGTILLFDAQSCALVCVMDGSLITGLRTGAAGAISVRLLARKDARKLTSIGTGNQARMQIRAIREVMHIEEIHAWHSNPETLSKYKADMEGEFNIPVIMAASKREAVEQADVLVTTTRGKGSLVEADWIKPGTHIVAIGTDAQGKQELEPEIFRNAKIVTDSTSQCSQKGETWHALNHGIISMSEIHAEIGEILIGTKAGRENAEEITIFDSTGMAAQDNTTVNAIYNRALRQNVGTRFSFFEQ</sequence>